<accession>A0A4R1BMY9</accession>
<sequence>MATSSSTTTRRPAAREELHLSDKPLFGRENLMWMGIGAAVIILGFLLMAGGRSEDPNVFNKDEVYGFRRITLAPIVILAGLVIEIYALFRKSATPVKQNVKEQ</sequence>
<evidence type="ECO:0000313" key="3">
    <source>
        <dbReference type="Proteomes" id="UP000295334"/>
    </source>
</evidence>
<dbReference type="Proteomes" id="UP000295334">
    <property type="component" value="Unassembled WGS sequence"/>
</dbReference>
<feature type="transmembrane region" description="Helical" evidence="1">
    <location>
        <begin position="31"/>
        <end position="50"/>
    </location>
</feature>
<proteinExistence type="predicted"/>
<dbReference type="EMBL" id="SJZI01000003">
    <property type="protein sequence ID" value="TCJ18834.1"/>
    <property type="molecule type" value="Genomic_DNA"/>
</dbReference>
<reference evidence="2 3" key="1">
    <citation type="submission" date="2019-03" db="EMBL/GenBank/DDBJ databases">
        <authorList>
            <person name="Kim M.K.M."/>
        </authorList>
    </citation>
    <scope>NUCLEOTIDE SEQUENCE [LARGE SCALE GENOMIC DNA]</scope>
    <source>
        <strain evidence="2 3">17J68-12</strain>
    </source>
</reference>
<keyword evidence="1" id="KW-0472">Membrane</keyword>
<evidence type="ECO:0000313" key="2">
    <source>
        <dbReference type="EMBL" id="TCJ18834.1"/>
    </source>
</evidence>
<keyword evidence="1" id="KW-0812">Transmembrane</keyword>
<protein>
    <submittedName>
        <fullName evidence="2">DUF3098 domain-containing protein</fullName>
    </submittedName>
</protein>
<dbReference type="InterPro" id="IPR021448">
    <property type="entry name" value="DUF3098"/>
</dbReference>
<comment type="caution">
    <text evidence="2">The sequence shown here is derived from an EMBL/GenBank/DDBJ whole genome shotgun (WGS) entry which is preliminary data.</text>
</comment>
<dbReference type="Pfam" id="PF11297">
    <property type="entry name" value="DUF3098"/>
    <property type="match status" value="1"/>
</dbReference>
<gene>
    <name evidence="2" type="ORF">EPD60_03475</name>
</gene>
<dbReference type="AlphaFoldDB" id="A0A4R1BMY9"/>
<organism evidence="2 3">
    <name type="scientific">Flaviaesturariibacter flavus</name>
    <dbReference type="NCBI Taxonomy" id="2502780"/>
    <lineage>
        <taxon>Bacteria</taxon>
        <taxon>Pseudomonadati</taxon>
        <taxon>Bacteroidota</taxon>
        <taxon>Chitinophagia</taxon>
        <taxon>Chitinophagales</taxon>
        <taxon>Chitinophagaceae</taxon>
        <taxon>Flaviaestuariibacter</taxon>
    </lineage>
</organism>
<dbReference type="RefSeq" id="WP_131446889.1">
    <property type="nucleotide sequence ID" value="NZ_SJZI01000003.1"/>
</dbReference>
<dbReference type="OrthoDB" id="963379at2"/>
<evidence type="ECO:0000256" key="1">
    <source>
        <dbReference type="SAM" id="Phobius"/>
    </source>
</evidence>
<feature type="transmembrane region" description="Helical" evidence="1">
    <location>
        <begin position="70"/>
        <end position="89"/>
    </location>
</feature>
<name>A0A4R1BMY9_9BACT</name>
<keyword evidence="1" id="KW-1133">Transmembrane helix</keyword>
<keyword evidence="3" id="KW-1185">Reference proteome</keyword>